<dbReference type="PANTHER" id="PTHR43301">
    <property type="entry name" value="ARABINAN ENDO-1,5-ALPHA-L-ARABINOSIDASE"/>
    <property type="match status" value="1"/>
</dbReference>
<evidence type="ECO:0000256" key="3">
    <source>
        <dbReference type="ARBA" id="ARBA00022801"/>
    </source>
</evidence>
<evidence type="ECO:0000256" key="7">
    <source>
        <dbReference type="PIRSR" id="PIRSR026534-2"/>
    </source>
</evidence>
<organism evidence="10 11">
    <name type="scientific">Rugosimonospora africana</name>
    <dbReference type="NCBI Taxonomy" id="556532"/>
    <lineage>
        <taxon>Bacteria</taxon>
        <taxon>Bacillati</taxon>
        <taxon>Actinomycetota</taxon>
        <taxon>Actinomycetes</taxon>
        <taxon>Micromonosporales</taxon>
        <taxon>Micromonosporaceae</taxon>
        <taxon>Rugosimonospora</taxon>
    </lineage>
</organism>
<protein>
    <submittedName>
        <fullName evidence="10">Arabinan endo-1,5-alpha-L-arabinosidase</fullName>
    </submittedName>
</protein>
<keyword evidence="11" id="KW-1185">Reference proteome</keyword>
<evidence type="ECO:0000256" key="2">
    <source>
        <dbReference type="ARBA" id="ARBA00009865"/>
    </source>
</evidence>
<feature type="active site" description="Proton acceptor" evidence="6">
    <location>
        <position position="59"/>
    </location>
</feature>
<evidence type="ECO:0000256" key="6">
    <source>
        <dbReference type="PIRSR" id="PIRSR026534-1"/>
    </source>
</evidence>
<dbReference type="InterPro" id="IPR006710">
    <property type="entry name" value="Glyco_hydro_43"/>
</dbReference>
<dbReference type="GO" id="GO:0046558">
    <property type="term" value="F:arabinan endo-1,5-alpha-L-arabinosidase activity"/>
    <property type="evidence" value="ECO:0007669"/>
    <property type="project" value="InterPro"/>
</dbReference>
<comment type="caution">
    <text evidence="10">The sequence shown here is derived from an EMBL/GenBank/DDBJ whole genome shotgun (WGS) entry which is preliminary data.</text>
</comment>
<feature type="binding site" evidence="7">
    <location>
        <position position="59"/>
    </location>
    <ligand>
        <name>substrate</name>
    </ligand>
</feature>
<feature type="binding site" evidence="7">
    <location>
        <position position="141"/>
    </location>
    <ligand>
        <name>substrate</name>
    </ligand>
</feature>
<name>A0A8J3QR74_9ACTN</name>
<dbReference type="InterPro" id="IPR023296">
    <property type="entry name" value="Glyco_hydro_beta-prop_sf"/>
</dbReference>
<feature type="binding site" evidence="7">
    <location>
        <begin position="180"/>
        <end position="183"/>
    </location>
    <ligand>
        <name>substrate</name>
    </ligand>
</feature>
<dbReference type="Gene3D" id="2.115.10.20">
    <property type="entry name" value="Glycosyl hydrolase domain, family 43"/>
    <property type="match status" value="1"/>
</dbReference>
<evidence type="ECO:0000256" key="9">
    <source>
        <dbReference type="SAM" id="MobiDB-lite"/>
    </source>
</evidence>
<dbReference type="SUPFAM" id="SSF75005">
    <property type="entry name" value="Arabinanase/levansucrase/invertase"/>
    <property type="match status" value="1"/>
</dbReference>
<evidence type="ECO:0000256" key="1">
    <source>
        <dbReference type="ARBA" id="ARBA00004834"/>
    </source>
</evidence>
<dbReference type="EMBL" id="BONZ01000034">
    <property type="protein sequence ID" value="GIH15419.1"/>
    <property type="molecule type" value="Genomic_DNA"/>
</dbReference>
<dbReference type="AlphaFoldDB" id="A0A8J3QR74"/>
<keyword evidence="3 5" id="KW-0378">Hydrolase</keyword>
<accession>A0A8J3QR74</accession>
<dbReference type="Pfam" id="PF04616">
    <property type="entry name" value="Glyco_hydro_43"/>
    <property type="match status" value="1"/>
</dbReference>
<keyword evidence="4 5" id="KW-0326">Glycosidase</keyword>
<feature type="active site" description="Proton donor" evidence="6">
    <location>
        <position position="238"/>
    </location>
</feature>
<dbReference type="GO" id="GO:0031222">
    <property type="term" value="P:arabinan catabolic process"/>
    <property type="evidence" value="ECO:0007669"/>
    <property type="project" value="UniProtKB-UniPathway"/>
</dbReference>
<evidence type="ECO:0000313" key="10">
    <source>
        <dbReference type="EMBL" id="GIH15419.1"/>
    </source>
</evidence>
<feature type="region of interest" description="Disordered" evidence="9">
    <location>
        <begin position="34"/>
        <end position="58"/>
    </location>
</feature>
<dbReference type="UniPathway" id="UPA00667"/>
<evidence type="ECO:0000256" key="5">
    <source>
        <dbReference type="PIRNR" id="PIRNR026534"/>
    </source>
</evidence>
<dbReference type="InterPro" id="IPR050727">
    <property type="entry name" value="GH43_arabinanases"/>
</dbReference>
<gene>
    <name evidence="10" type="ORF">Raf01_35910</name>
</gene>
<dbReference type="Proteomes" id="UP000642748">
    <property type="component" value="Unassembled WGS sequence"/>
</dbReference>
<dbReference type="PANTHER" id="PTHR43301:SF3">
    <property type="entry name" value="ARABINAN ENDO-1,5-ALPHA-L-ARABINOSIDASE A-RELATED"/>
    <property type="match status" value="1"/>
</dbReference>
<dbReference type="InterPro" id="IPR016840">
    <property type="entry name" value="Glyco_hydro_43_endo_a_Ara-ase"/>
</dbReference>
<evidence type="ECO:0000313" key="11">
    <source>
        <dbReference type="Proteomes" id="UP000642748"/>
    </source>
</evidence>
<reference evidence="10" key="1">
    <citation type="submission" date="2021-01" db="EMBL/GenBank/DDBJ databases">
        <title>Whole genome shotgun sequence of Rugosimonospora africana NBRC 104875.</title>
        <authorList>
            <person name="Komaki H."/>
            <person name="Tamura T."/>
        </authorList>
    </citation>
    <scope>NUCLEOTIDE SEQUENCE</scope>
    <source>
        <strain evidence="10">NBRC 104875</strain>
    </source>
</reference>
<dbReference type="RefSeq" id="WP_203919053.1">
    <property type="nucleotide sequence ID" value="NZ_BONZ01000034.1"/>
</dbReference>
<comment type="similarity">
    <text evidence="2 5">Belongs to the glycosyl hydrolase 43 family.</text>
</comment>
<sequence>MKVATTGPARPLLVLPVAAALLALGMLLPGSTRGAEGGAPPASQATPPHGIAGDAHTHDPGLARTAGGWYVFSTGDPQVAGGTIQIRSSRDGHTWSSAGTVDTAIPAWVSQAVPGVTNLWAPDVSYHDGRWYLYYAASTFGSNRSVIGLFTNATLDPRDPRYAWTDEGLVTQSNVTDDYNAIDPSLFVDDDGSAWLTLGSYWSGIKLIPVDLPSGKPATAQPDRVALVDRHFGPNAVEAPYLVKHGGWYYLFASFDSCCQGANSTYREVVGRSRTIGGPYLDRAGVSMLAGGGSALLDGEGDMRGPGGASVSGGTIAFHYYDAARQGDFHLGLGRLEYRDGWPVVTDVRI</sequence>
<proteinExistence type="inferred from homology"/>
<feature type="site" description="Important for catalytic activity, responsible for pKa modulation of the active site Glu and correct orientation of both the proton donor and substrate" evidence="8">
    <location>
        <position position="183"/>
    </location>
</feature>
<feature type="binding site" evidence="7">
    <location>
        <begin position="200"/>
        <end position="202"/>
    </location>
    <ligand>
        <name>substrate</name>
    </ligand>
</feature>
<evidence type="ECO:0000256" key="8">
    <source>
        <dbReference type="PIRSR" id="PIRSR606710-2"/>
    </source>
</evidence>
<comment type="pathway">
    <text evidence="1 5">Glycan metabolism; L-arabinan degradation.</text>
</comment>
<dbReference type="PIRSF" id="PIRSF026534">
    <property type="entry name" value="Endo_alpha-L-arabinosidase"/>
    <property type="match status" value="1"/>
</dbReference>
<dbReference type="CDD" id="cd08998">
    <property type="entry name" value="GH43_Arb43a-like"/>
    <property type="match status" value="1"/>
</dbReference>
<evidence type="ECO:0000256" key="4">
    <source>
        <dbReference type="ARBA" id="ARBA00023295"/>
    </source>
</evidence>